<reference evidence="5" key="1">
    <citation type="submission" date="2017-12" db="EMBL/GenBank/DDBJ databases">
        <title>Draft genome sequence of Telmatospirillum siberiense 26-4b1T, an acidotolerant peatland alphaproteobacterium potentially involved in sulfur cycling.</title>
        <authorList>
            <person name="Hausmann B."/>
            <person name="Pjevac P."/>
            <person name="Schreck K."/>
            <person name="Herbold C.W."/>
            <person name="Daims H."/>
            <person name="Wagner M."/>
            <person name="Pester M."/>
            <person name="Loy A."/>
        </authorList>
    </citation>
    <scope>NUCLEOTIDE SEQUENCE [LARGE SCALE GENOMIC DNA]</scope>
    <source>
        <strain evidence="5">26-4b1</strain>
    </source>
</reference>
<dbReference type="GO" id="GO:0016829">
    <property type="term" value="F:lyase activity"/>
    <property type="evidence" value="ECO:0007669"/>
    <property type="project" value="UniProtKB-ARBA"/>
</dbReference>
<protein>
    <recommendedName>
        <fullName evidence="2">3-carboxy-cis,cis-muconate cycloisomerase</fullName>
        <ecNumber evidence="2">5.5.1.2</ecNumber>
    </recommendedName>
</protein>
<feature type="domain" description="Adenylosuccinate lyase C-terminal" evidence="3">
    <location>
        <begin position="373"/>
        <end position="452"/>
    </location>
</feature>
<comment type="similarity">
    <text evidence="1">Belongs to the class-II fumarase/aspartase family.</text>
</comment>
<dbReference type="SUPFAM" id="SSF48557">
    <property type="entry name" value="L-aspartase-like"/>
    <property type="match status" value="1"/>
</dbReference>
<dbReference type="Pfam" id="PF10397">
    <property type="entry name" value="ADSL_C"/>
    <property type="match status" value="1"/>
</dbReference>
<comment type="caution">
    <text evidence="4">The sequence shown here is derived from an EMBL/GenBank/DDBJ whole genome shotgun (WGS) entry which is preliminary data.</text>
</comment>
<accession>A0A2N3PV20</accession>
<keyword evidence="5" id="KW-1185">Reference proteome</keyword>
<dbReference type="SMART" id="SM00998">
    <property type="entry name" value="ADSL_C"/>
    <property type="match status" value="1"/>
</dbReference>
<dbReference type="Proteomes" id="UP000233293">
    <property type="component" value="Unassembled WGS sequence"/>
</dbReference>
<sequence length="459" mass="48456">MDEGKSRARGNGRELLDPLFVSVRLREVFSDHGRLQAMLEVEAALARAEARCGIVPAAAAAAIAACCRAEAFDVGQLAEAAGRAGNPAIPLVMALTALVGDRNAEAAAFVHWGATSQDVMDSGLILQLREVLRHIEGGLEQLSGLLADMAERHRGTLIAGRTWLQQAQPSTFGLKAAGWLSANERHRARLAEIRPRLLVLQFGGAVGTLASLGERGMAVAAALAEELGLALPDLPWHSQRDRLAELAAVLGLLVGSLGKVARDISLLMQTEVGEVFEPAGPGRGGSSAMPHKRNPVASASVLAAAIRVPGLVSTMLAAMIQEHERGLGNWLAEWETLPEICVLAGGAVEQMAAVLEGLEIDAERMRDNIGLTHGLIFSASAAMALAPHLGARAAHAVVEDCSRRAIAEDRELRDVLAGHPAVRAHLTEAGLDALFDPAKSLGLAGVYVDRVLAAWRERR</sequence>
<dbReference type="FunFam" id="1.20.200.10:FF:000014">
    <property type="entry name" value="3-carboxy-cis,cis-muconate cycloisomerase"/>
    <property type="match status" value="1"/>
</dbReference>
<dbReference type="EC" id="5.5.1.2" evidence="2"/>
<dbReference type="InterPro" id="IPR012789">
    <property type="entry name" value="Protocat_PcaB-like"/>
</dbReference>
<dbReference type="InterPro" id="IPR000362">
    <property type="entry name" value="Fumarate_lyase_fam"/>
</dbReference>
<dbReference type="CDD" id="cd01597">
    <property type="entry name" value="pCLME"/>
    <property type="match status" value="1"/>
</dbReference>
<dbReference type="PANTHER" id="PTHR43172:SF2">
    <property type="entry name" value="ADENYLOSUCCINATE LYASE C-TERMINAL DOMAIN-CONTAINING PROTEIN"/>
    <property type="match status" value="1"/>
</dbReference>
<dbReference type="PRINTS" id="PR00145">
    <property type="entry name" value="ARGSUCLYASE"/>
</dbReference>
<gene>
    <name evidence="4" type="ORF">CWS72_12530</name>
</gene>
<dbReference type="InterPro" id="IPR019468">
    <property type="entry name" value="AdenyloSucc_lyase_C"/>
</dbReference>
<dbReference type="InterPro" id="IPR008948">
    <property type="entry name" value="L-Aspartase-like"/>
</dbReference>
<evidence type="ECO:0000259" key="3">
    <source>
        <dbReference type="SMART" id="SM00998"/>
    </source>
</evidence>
<dbReference type="EMBL" id="PIUM01000013">
    <property type="protein sequence ID" value="PKU24244.1"/>
    <property type="molecule type" value="Genomic_DNA"/>
</dbReference>
<dbReference type="OrthoDB" id="9768878at2"/>
<dbReference type="PRINTS" id="PR00149">
    <property type="entry name" value="FUMRATELYASE"/>
</dbReference>
<evidence type="ECO:0000313" key="5">
    <source>
        <dbReference type="Proteomes" id="UP000233293"/>
    </source>
</evidence>
<evidence type="ECO:0000256" key="2">
    <source>
        <dbReference type="NCBIfam" id="TIGR02426"/>
    </source>
</evidence>
<dbReference type="InterPro" id="IPR022761">
    <property type="entry name" value="Fumarate_lyase_N"/>
</dbReference>
<dbReference type="InterPro" id="IPR020557">
    <property type="entry name" value="Fumarate_lyase_CS"/>
</dbReference>
<evidence type="ECO:0000256" key="1">
    <source>
        <dbReference type="ARBA" id="ARBA00034772"/>
    </source>
</evidence>
<dbReference type="GO" id="GO:0019619">
    <property type="term" value="P:3,4-dihydroxybenzoate catabolic process"/>
    <property type="evidence" value="ECO:0007669"/>
    <property type="project" value="InterPro"/>
</dbReference>
<dbReference type="Gene3D" id="1.20.200.10">
    <property type="entry name" value="Fumarase/aspartase (Central domain)"/>
    <property type="match status" value="1"/>
</dbReference>
<organism evidence="4 5">
    <name type="scientific">Telmatospirillum siberiense</name>
    <dbReference type="NCBI Taxonomy" id="382514"/>
    <lineage>
        <taxon>Bacteria</taxon>
        <taxon>Pseudomonadati</taxon>
        <taxon>Pseudomonadota</taxon>
        <taxon>Alphaproteobacteria</taxon>
        <taxon>Rhodospirillales</taxon>
        <taxon>Rhodospirillaceae</taxon>
        <taxon>Telmatospirillum</taxon>
    </lineage>
</organism>
<dbReference type="AlphaFoldDB" id="A0A2N3PV20"/>
<name>A0A2N3PV20_9PROT</name>
<dbReference type="PANTHER" id="PTHR43172">
    <property type="entry name" value="ADENYLOSUCCINATE LYASE"/>
    <property type="match status" value="1"/>
</dbReference>
<dbReference type="GO" id="GO:0047472">
    <property type="term" value="F:3-carboxy-cis,cis-muconate cycloisomerase activity"/>
    <property type="evidence" value="ECO:0007669"/>
    <property type="project" value="UniProtKB-UniRule"/>
</dbReference>
<dbReference type="NCBIfam" id="TIGR02426">
    <property type="entry name" value="protocat_pcaB"/>
    <property type="match status" value="1"/>
</dbReference>
<keyword evidence="4" id="KW-0413">Isomerase</keyword>
<dbReference type="Gene3D" id="1.10.40.30">
    <property type="entry name" value="Fumarase/aspartase (C-terminal domain)"/>
    <property type="match status" value="1"/>
</dbReference>
<dbReference type="Pfam" id="PF00206">
    <property type="entry name" value="Lyase_1"/>
    <property type="match status" value="1"/>
</dbReference>
<dbReference type="NCBIfam" id="NF006554">
    <property type="entry name" value="PRK09053.1"/>
    <property type="match status" value="1"/>
</dbReference>
<proteinExistence type="inferred from homology"/>
<evidence type="ECO:0000313" key="4">
    <source>
        <dbReference type="EMBL" id="PKU24244.1"/>
    </source>
</evidence>
<dbReference type="PROSITE" id="PS00163">
    <property type="entry name" value="FUMARATE_LYASES"/>
    <property type="match status" value="1"/>
</dbReference>